<name>A0A0B6Z2I6_9EUPU</name>
<feature type="non-terminal residue" evidence="1">
    <location>
        <position position="81"/>
    </location>
</feature>
<evidence type="ECO:0000313" key="1">
    <source>
        <dbReference type="EMBL" id="CEK62799.1"/>
    </source>
</evidence>
<feature type="non-terminal residue" evidence="1">
    <location>
        <position position="1"/>
    </location>
</feature>
<dbReference type="EMBL" id="HACG01015934">
    <property type="protein sequence ID" value="CEK62799.1"/>
    <property type="molecule type" value="Transcribed_RNA"/>
</dbReference>
<dbReference type="AlphaFoldDB" id="A0A0B6Z2I6"/>
<proteinExistence type="predicted"/>
<gene>
    <name evidence="1" type="primary">ORF46160</name>
</gene>
<reference evidence="1" key="1">
    <citation type="submission" date="2014-12" db="EMBL/GenBank/DDBJ databases">
        <title>Insight into the proteome of Arion vulgaris.</title>
        <authorList>
            <person name="Aradska J."/>
            <person name="Bulat T."/>
            <person name="Smidak R."/>
            <person name="Sarate P."/>
            <person name="Gangsoo J."/>
            <person name="Sialana F."/>
            <person name="Bilban M."/>
            <person name="Lubec G."/>
        </authorList>
    </citation>
    <scope>NUCLEOTIDE SEQUENCE</scope>
    <source>
        <tissue evidence="1">Skin</tissue>
    </source>
</reference>
<sequence>KLKKVRDTGLSPRPDDCLVSSLYMLVCARQVKPCAVLCTTDRIICKRCGNFLGFVKLGDADCGDHNLHSYFHDPLNGVYKL</sequence>
<accession>A0A0B6Z2I6</accession>
<organism evidence="1">
    <name type="scientific">Arion vulgaris</name>
    <dbReference type="NCBI Taxonomy" id="1028688"/>
    <lineage>
        <taxon>Eukaryota</taxon>
        <taxon>Metazoa</taxon>
        <taxon>Spiralia</taxon>
        <taxon>Lophotrochozoa</taxon>
        <taxon>Mollusca</taxon>
        <taxon>Gastropoda</taxon>
        <taxon>Heterobranchia</taxon>
        <taxon>Euthyneura</taxon>
        <taxon>Panpulmonata</taxon>
        <taxon>Eupulmonata</taxon>
        <taxon>Stylommatophora</taxon>
        <taxon>Helicina</taxon>
        <taxon>Arionoidea</taxon>
        <taxon>Arionidae</taxon>
        <taxon>Arion</taxon>
    </lineage>
</organism>
<protein>
    <submittedName>
        <fullName evidence="1">Uncharacterized protein</fullName>
    </submittedName>
</protein>